<dbReference type="SUPFAM" id="SSF55816">
    <property type="entry name" value="5'-nucleotidase (syn. UDP-sugar hydrolase), C-terminal domain"/>
    <property type="match status" value="1"/>
</dbReference>
<feature type="domain" description="Gram-positive cocci surface proteins LPxTG" evidence="8">
    <location>
        <begin position="1214"/>
        <end position="1248"/>
    </location>
</feature>
<dbReference type="InterPro" id="IPR052956">
    <property type="entry name" value="Mesenchyme-surface_protein"/>
</dbReference>
<dbReference type="Gene3D" id="3.90.780.10">
    <property type="entry name" value="5'-Nucleotidase, C-terminal domain"/>
    <property type="match status" value="1"/>
</dbReference>
<dbReference type="Gene3D" id="3.60.21.10">
    <property type="match status" value="1"/>
</dbReference>
<dbReference type="Pfam" id="PF02872">
    <property type="entry name" value="5_nucleotid_C"/>
    <property type="match status" value="1"/>
</dbReference>
<evidence type="ECO:0000313" key="10">
    <source>
        <dbReference type="Proteomes" id="UP000186456"/>
    </source>
</evidence>
<dbReference type="InterPro" id="IPR008334">
    <property type="entry name" value="5'-Nucleotdase_C"/>
</dbReference>
<dbReference type="Pfam" id="PF00149">
    <property type="entry name" value="Metallophos"/>
    <property type="match status" value="1"/>
</dbReference>
<feature type="region of interest" description="Disordered" evidence="5">
    <location>
        <begin position="447"/>
        <end position="466"/>
    </location>
</feature>
<dbReference type="InterPro" id="IPR011048">
    <property type="entry name" value="Haem_d1_sf"/>
</dbReference>
<dbReference type="Gene3D" id="2.130.10.10">
    <property type="entry name" value="YVTN repeat-like/Quinoprotein amine dehydrogenase"/>
    <property type="match status" value="1"/>
</dbReference>
<accession>A0A1H0MS08</accession>
<dbReference type="AlphaFoldDB" id="A0A1H0MS08"/>
<feature type="compositionally biased region" description="Basic and acidic residues" evidence="5">
    <location>
        <begin position="454"/>
        <end position="464"/>
    </location>
</feature>
<dbReference type="PROSITE" id="PS50847">
    <property type="entry name" value="GRAM_POS_ANCHORING"/>
    <property type="match status" value="1"/>
</dbReference>
<keyword evidence="3 7" id="KW-0732">Signal</keyword>
<dbReference type="InterPro" id="IPR015943">
    <property type="entry name" value="WD40/YVTN_repeat-like_dom_sf"/>
</dbReference>
<reference evidence="9 10" key="1">
    <citation type="submission" date="2016-10" db="EMBL/GenBank/DDBJ databases">
        <authorList>
            <person name="de Groot N.N."/>
        </authorList>
    </citation>
    <scope>NUCLEOTIDE SEQUENCE [LARGE SCALE GENOMIC DNA]</scope>
    <source>
        <strain evidence="9 10">StLB037</strain>
    </source>
</reference>
<dbReference type="PANTHER" id="PTHR46928:SF1">
    <property type="entry name" value="MESENCHYME-SPECIFIC CELL SURFACE GLYCOPROTEIN"/>
    <property type="match status" value="1"/>
</dbReference>
<gene>
    <name evidence="9" type="ORF">SAMN04487788_1128</name>
</gene>
<dbReference type="EMBL" id="FNJN01000002">
    <property type="protein sequence ID" value="SDO83213.1"/>
    <property type="molecule type" value="Genomic_DNA"/>
</dbReference>
<dbReference type="InterPro" id="IPR004843">
    <property type="entry name" value="Calcineurin-like_PHP"/>
</dbReference>
<evidence type="ECO:0000256" key="2">
    <source>
        <dbReference type="ARBA" id="ARBA00022525"/>
    </source>
</evidence>
<feature type="chain" id="PRO_5010267146" evidence="7">
    <location>
        <begin position="33"/>
        <end position="1248"/>
    </location>
</feature>
<dbReference type="GO" id="GO:0016787">
    <property type="term" value="F:hydrolase activity"/>
    <property type="evidence" value="ECO:0007669"/>
    <property type="project" value="InterPro"/>
</dbReference>
<dbReference type="InterPro" id="IPR019931">
    <property type="entry name" value="LPXTG_anchor"/>
</dbReference>
<dbReference type="InterPro" id="IPR029052">
    <property type="entry name" value="Metallo-depent_PP-like"/>
</dbReference>
<protein>
    <submittedName>
        <fullName evidence="9">LPXTG-motif cell wall anchor domain-containing protein</fullName>
    </submittedName>
</protein>
<name>A0A1H0MS08_MICTS</name>
<dbReference type="InterPro" id="IPR006179">
    <property type="entry name" value="5_nucleotidase/apyrase"/>
</dbReference>
<keyword evidence="2" id="KW-0964">Secreted</keyword>
<evidence type="ECO:0000256" key="1">
    <source>
        <dbReference type="ARBA" id="ARBA00022512"/>
    </source>
</evidence>
<dbReference type="RefSeq" id="WP_074694709.1">
    <property type="nucleotide sequence ID" value="NZ_FNJN01000002.1"/>
</dbReference>
<organism evidence="9 10">
    <name type="scientific">Microbacterium testaceum (strain StLB037)</name>
    <dbReference type="NCBI Taxonomy" id="979556"/>
    <lineage>
        <taxon>Bacteria</taxon>
        <taxon>Bacillati</taxon>
        <taxon>Actinomycetota</taxon>
        <taxon>Actinomycetes</taxon>
        <taxon>Micrococcales</taxon>
        <taxon>Microbacteriaceae</taxon>
        <taxon>Microbacterium</taxon>
    </lineage>
</organism>
<keyword evidence="6" id="KW-0472">Membrane</keyword>
<dbReference type="PRINTS" id="PR01607">
    <property type="entry name" value="APYRASEFAMLY"/>
</dbReference>
<keyword evidence="1" id="KW-0134">Cell wall</keyword>
<evidence type="ECO:0000256" key="4">
    <source>
        <dbReference type="ARBA" id="ARBA00023088"/>
    </source>
</evidence>
<evidence type="ECO:0000313" key="9">
    <source>
        <dbReference type="EMBL" id="SDO83213.1"/>
    </source>
</evidence>
<dbReference type="PANTHER" id="PTHR46928">
    <property type="entry name" value="MESENCHYME-SPECIFIC CELL SURFACE GLYCOPROTEIN"/>
    <property type="match status" value="1"/>
</dbReference>
<dbReference type="Proteomes" id="UP000186456">
    <property type="component" value="Unassembled WGS sequence"/>
</dbReference>
<feature type="compositionally biased region" description="Low complexity" evidence="5">
    <location>
        <begin position="1105"/>
        <end position="1123"/>
    </location>
</feature>
<dbReference type="Pfam" id="PF22494">
    <property type="entry name" value="choice_anch_I"/>
    <property type="match status" value="1"/>
</dbReference>
<feature type="signal peptide" evidence="7">
    <location>
        <begin position="1"/>
        <end position="32"/>
    </location>
</feature>
<evidence type="ECO:0000259" key="8">
    <source>
        <dbReference type="PROSITE" id="PS50847"/>
    </source>
</evidence>
<dbReference type="GO" id="GO:0009166">
    <property type="term" value="P:nucleotide catabolic process"/>
    <property type="evidence" value="ECO:0007669"/>
    <property type="project" value="InterPro"/>
</dbReference>
<proteinExistence type="predicted"/>
<dbReference type="InterPro" id="IPR036907">
    <property type="entry name" value="5'-Nucleotdase_C_sf"/>
</dbReference>
<evidence type="ECO:0000256" key="5">
    <source>
        <dbReference type="SAM" id="MobiDB-lite"/>
    </source>
</evidence>
<dbReference type="SUPFAM" id="SSF51004">
    <property type="entry name" value="C-terminal (heme d1) domain of cytochrome cd1-nitrite reductase"/>
    <property type="match status" value="1"/>
</dbReference>
<keyword evidence="6" id="KW-1133">Transmembrane helix</keyword>
<dbReference type="NCBIfam" id="TIGR01167">
    <property type="entry name" value="LPXTG_anchor"/>
    <property type="match status" value="1"/>
</dbReference>
<dbReference type="SUPFAM" id="SSF56300">
    <property type="entry name" value="Metallo-dependent phosphatases"/>
    <property type="match status" value="1"/>
</dbReference>
<sequence>MPSTFLRRAAAFTATTAAVCALALSSATAASAAIVPQPVSNSAAGAALSVTPVGSYDTGVYKESAAEIVQAYRDRLFVVNAQAGTVTVLDNSDPKKPVKLFDISSNGVANSVAVRDDGLGVIAFEATTKTDPGHLVFFDANKTDAASAKLGEVTVGALPDMVTFSKDGSYAVVANEGEPAANFSVDPEGSVSVIALSSALSAPAQSAVKTAGFRAFEPGGSKTLDSKVRVFGPDVAAPNQGAEPLSTNRVSRNLEPEYITTDGTVAYVTLQENNAVATVDLTKAEVTGILPLGYKDWGTVGLDPSDKDGANIRTVAGLKGLYMPDGIASYSATTNGKAATYLVTANEGDGREWGTFTDEARIKDLGKNGLGAVCATSPLAGRSADTDLGRLKVVTDLGKTADGCYSELYAYGGRSFSIWDTKGALVFDSGDQFEQKLKEVAPQLFNVSNDNNTVDDRSDDKGPEPENVTIGVVDGRTYAFIGLERAGGVMVYDITDPTTATYVTYVNNRNAAADVKTAAAGDLGPEGIAFVSALRSPTGVPLLVTGNEVSGTTTVFEVRPTQPKTPDLQILTINDFHGRLLQETGGVAGAGVLAGAVEKYRQQNPNTLFVSAGDNIGASAFESFIDQDTPTIEALRAATLDVSAVGNHEFDRGFADLTGRVIQKYEADPNADAFSDFALGASVYNKGTKTPALKPYTIKQVGNTKVAFVGTVTPQTAGMVDPSKITTIEFGDETEAINREAKNARAAGADIVIVLVHDGSESTDCTTIATETTDFGAVVRGASADVNAIVSAHTHQKYSCTIGGRSVIQTGSYGTNLGTLDIDLNADGTLASITPGVRALLDPAVTQYIAYPQAATAKIVAEAKATAETKGKVEVGTITADITRAKNGSGGEDRGAYSTLGNTVADVYLWATSENPSFNGQDAQIAFMNPGGLRADLLYGSDNGSVSYREAANVQPFGNTLVTLSLTGAQLKQVLEQQWQPSGAARPVLALGVSKGFTFEYDPNAAAGSHITSVQLNGKAIDEKASYRVVTNSFLAAGGDNFTAFAQGTSKADSGQIDLQATVDFFTAKKSIAPSPLGRAYLTGTKPVDEGTATPTPTPTPTPTTSPTGQPGGTPTSSPSTSVTVSASATRVEQGGSFTVTVSGLNAGEQLTATLNSTPIVITGIPAADASGTVTFRVGVPAALEPGAHTVVIARADGTVLPALTIQVARAGTLAATGAQGPWGIALAGGMLVVAGGLAFALRRRRAV</sequence>
<keyword evidence="4" id="KW-0572">Peptidoglycan-anchor</keyword>
<evidence type="ECO:0000256" key="3">
    <source>
        <dbReference type="ARBA" id="ARBA00022729"/>
    </source>
</evidence>
<evidence type="ECO:0000256" key="7">
    <source>
        <dbReference type="SAM" id="SignalP"/>
    </source>
</evidence>
<dbReference type="NCBIfam" id="NF038117">
    <property type="entry name" value="choice_anch_I"/>
    <property type="match status" value="1"/>
</dbReference>
<evidence type="ECO:0000256" key="6">
    <source>
        <dbReference type="SAM" id="Phobius"/>
    </source>
</evidence>
<keyword evidence="6" id="KW-0812">Transmembrane</keyword>
<dbReference type="InterPro" id="IPR055188">
    <property type="entry name" value="Choice_anch_I"/>
</dbReference>
<feature type="region of interest" description="Disordered" evidence="5">
    <location>
        <begin position="1078"/>
        <end position="1123"/>
    </location>
</feature>
<feature type="transmembrane region" description="Helical" evidence="6">
    <location>
        <begin position="1223"/>
        <end position="1242"/>
    </location>
</feature>